<dbReference type="OrthoDB" id="2506845at2759"/>
<dbReference type="InterPro" id="IPR036115">
    <property type="entry name" value="GCM_dom_sf"/>
</dbReference>
<feature type="region of interest" description="Disordered" evidence="1">
    <location>
        <begin position="1"/>
        <end position="80"/>
    </location>
</feature>
<reference evidence="3" key="1">
    <citation type="submission" date="2014-03" db="EMBL/GenBank/DDBJ databases">
        <title>The Genome Sequence of Puccinia striiformis f. sp. tritici PST-78.</title>
        <authorList>
            <consortium name="The Broad Institute Genome Sequencing Platform"/>
            <person name="Cuomo C."/>
            <person name="Hulbert S."/>
            <person name="Chen X."/>
            <person name="Walker B."/>
            <person name="Young S.K."/>
            <person name="Zeng Q."/>
            <person name="Gargeya S."/>
            <person name="Fitzgerald M."/>
            <person name="Haas B."/>
            <person name="Abouelleil A."/>
            <person name="Alvarado L."/>
            <person name="Arachchi H.M."/>
            <person name="Berlin A.M."/>
            <person name="Chapman S.B."/>
            <person name="Goldberg J."/>
            <person name="Griggs A."/>
            <person name="Gujja S."/>
            <person name="Hansen M."/>
            <person name="Howarth C."/>
            <person name="Imamovic A."/>
            <person name="Larimer J."/>
            <person name="McCowan C."/>
            <person name="Montmayeur A."/>
            <person name="Murphy C."/>
            <person name="Neiman D."/>
            <person name="Pearson M."/>
            <person name="Priest M."/>
            <person name="Roberts A."/>
            <person name="Saif S."/>
            <person name="Shea T."/>
            <person name="Sisk P."/>
            <person name="Sykes S."/>
            <person name="Wortman J."/>
            <person name="Nusbaum C."/>
            <person name="Birren B."/>
        </authorList>
    </citation>
    <scope>NUCLEOTIDE SEQUENCE [LARGE SCALE GENOMIC DNA]</scope>
    <source>
        <strain evidence="3">race PST-78</strain>
    </source>
</reference>
<feature type="compositionally biased region" description="Acidic residues" evidence="1">
    <location>
        <begin position="18"/>
        <end position="45"/>
    </location>
</feature>
<keyword evidence="3" id="KW-1185">Reference proteome</keyword>
<comment type="caution">
    <text evidence="2">The sequence shown here is derived from an EMBL/GenBank/DDBJ whole genome shotgun (WGS) entry which is preliminary data.</text>
</comment>
<dbReference type="Proteomes" id="UP000054564">
    <property type="component" value="Unassembled WGS sequence"/>
</dbReference>
<gene>
    <name evidence="2" type="ORF">PSTG_17810</name>
</gene>
<evidence type="ECO:0000256" key="1">
    <source>
        <dbReference type="SAM" id="MobiDB-lite"/>
    </source>
</evidence>
<sequence>MKLPLFKQPSSPGIPDSDMYDVDEVEEEEDADGGQVDDDEEEECPDLQRNEPSIDSPKVITTPNENPTEAKATPRPNTFIDHGTKVDDEGYPLYPNGNTVFVLLPGDKVTNFGLVRYTKRIASNTRSEMIWKVTRPRCLGALVCDNPGCQWAGSPPTGKEGMDKFLSTEQTCPGLAAKCNGIVSHLQCTGTACRIDYNEEAKWGLLRHSGNHMHPWPEAKKPDKLLTGKFKGEVKKNPKAGAFELKLGKPTDPTAPFNSVTSIHPAYWNKDCLAYYRRKMLVEMNLAPDKNGGGVGDKFILDMFGWAACGLMIISSSFMPNQEHFTFQTRWMSDRLFARNHEGKVYDGGLLSDVTY</sequence>
<evidence type="ECO:0000313" key="3">
    <source>
        <dbReference type="Proteomes" id="UP000054564"/>
    </source>
</evidence>
<protein>
    <recommendedName>
        <fullName evidence="4">GCM domain-containing protein</fullName>
    </recommendedName>
</protein>
<organism evidence="2 3">
    <name type="scientific">Puccinia striiformis f. sp. tritici PST-78</name>
    <dbReference type="NCBI Taxonomy" id="1165861"/>
    <lineage>
        <taxon>Eukaryota</taxon>
        <taxon>Fungi</taxon>
        <taxon>Dikarya</taxon>
        <taxon>Basidiomycota</taxon>
        <taxon>Pucciniomycotina</taxon>
        <taxon>Pucciniomycetes</taxon>
        <taxon>Pucciniales</taxon>
        <taxon>Pucciniaceae</taxon>
        <taxon>Puccinia</taxon>
    </lineage>
</organism>
<accession>A0A0L0UP34</accession>
<evidence type="ECO:0000313" key="2">
    <source>
        <dbReference type="EMBL" id="KNE88768.1"/>
    </source>
</evidence>
<dbReference type="AlphaFoldDB" id="A0A0L0UP34"/>
<dbReference type="GO" id="GO:0003677">
    <property type="term" value="F:DNA binding"/>
    <property type="evidence" value="ECO:0007669"/>
    <property type="project" value="InterPro"/>
</dbReference>
<dbReference type="SUPFAM" id="SSF90073">
    <property type="entry name" value="GCM domain"/>
    <property type="match status" value="1"/>
</dbReference>
<proteinExistence type="predicted"/>
<dbReference type="EMBL" id="AJIL01000932">
    <property type="protein sequence ID" value="KNE88768.1"/>
    <property type="molecule type" value="Genomic_DNA"/>
</dbReference>
<dbReference type="GO" id="GO:0006355">
    <property type="term" value="P:regulation of DNA-templated transcription"/>
    <property type="evidence" value="ECO:0007669"/>
    <property type="project" value="InterPro"/>
</dbReference>
<evidence type="ECO:0008006" key="4">
    <source>
        <dbReference type="Google" id="ProtNLM"/>
    </source>
</evidence>
<name>A0A0L0UP34_9BASI</name>